<dbReference type="AlphaFoldDB" id="A0A1A9VDF9"/>
<accession>A0A1A9VDF9</accession>
<dbReference type="VEuPathDB" id="VectorBase:GAUT033736"/>
<reference evidence="1" key="1">
    <citation type="submission" date="2020-05" db="UniProtKB">
        <authorList>
            <consortium name="EnsemblMetazoa"/>
        </authorList>
    </citation>
    <scope>IDENTIFICATION</scope>
    <source>
        <strain evidence="1">TTRI</strain>
    </source>
</reference>
<dbReference type="STRING" id="7395.A0A1A9VDF9"/>
<evidence type="ECO:0000313" key="2">
    <source>
        <dbReference type="Proteomes" id="UP000078200"/>
    </source>
</evidence>
<evidence type="ECO:0000313" key="1">
    <source>
        <dbReference type="EnsemblMetazoa" id="GAUT033736-PA"/>
    </source>
</evidence>
<sequence>MTIIGIHSAGIHNVGIRRSGIPRICNLASTLPASNWHSVHTHRTGTASVFTVSAPIASAFEESSIPLSTFTSSPLTELARPALIVPFGTHRVYVSRIFNPTIDIPLAGNALADPALADTFLAYAPLADTALADTALADTLLADVPLANTALADAPLANTALADTALAGTLPFGIPSSVHNVGIYSAIIVSISSPNIDNLDIKTLDIRTPNIGTHSVSTHRLGTHCVCIPKTGNFSIGLPNFGTPIVGTLPITQRRYFQHRHIQHQLSQHRHSQHHSQNRYSQYRHSQHPHSLTCIQVSVIFRIVTGNDEIFGKVYIAYYEPKLDSELSYRCFFRIRLPPIVMLSFRHVTLRYVTLFIRNLQYDD</sequence>
<proteinExistence type="predicted"/>
<protein>
    <submittedName>
        <fullName evidence="1">Uncharacterized protein</fullName>
    </submittedName>
</protein>
<keyword evidence="2" id="KW-1185">Reference proteome</keyword>
<organism evidence="1 2">
    <name type="scientific">Glossina austeni</name>
    <name type="common">Savannah tsetse fly</name>
    <dbReference type="NCBI Taxonomy" id="7395"/>
    <lineage>
        <taxon>Eukaryota</taxon>
        <taxon>Metazoa</taxon>
        <taxon>Ecdysozoa</taxon>
        <taxon>Arthropoda</taxon>
        <taxon>Hexapoda</taxon>
        <taxon>Insecta</taxon>
        <taxon>Pterygota</taxon>
        <taxon>Neoptera</taxon>
        <taxon>Endopterygota</taxon>
        <taxon>Diptera</taxon>
        <taxon>Brachycera</taxon>
        <taxon>Muscomorpha</taxon>
        <taxon>Hippoboscoidea</taxon>
        <taxon>Glossinidae</taxon>
        <taxon>Glossina</taxon>
    </lineage>
</organism>
<dbReference type="Proteomes" id="UP000078200">
    <property type="component" value="Unassembled WGS sequence"/>
</dbReference>
<dbReference type="EnsemblMetazoa" id="GAUT033736-RA">
    <property type="protein sequence ID" value="GAUT033736-PA"/>
    <property type="gene ID" value="GAUT033736"/>
</dbReference>
<name>A0A1A9VDF9_GLOAU</name>